<name>A0A8G1EAJ1_9RHOB</name>
<evidence type="ECO:0000313" key="3">
    <source>
        <dbReference type="Proteomes" id="UP000826300"/>
    </source>
</evidence>
<gene>
    <name evidence="2" type="ORF">JO391_12895</name>
</gene>
<keyword evidence="1" id="KW-0472">Membrane</keyword>
<keyword evidence="3" id="KW-1185">Reference proteome</keyword>
<dbReference type="RefSeq" id="WP_220660888.1">
    <property type="nucleotide sequence ID" value="NZ_CP069370.1"/>
</dbReference>
<evidence type="ECO:0000256" key="1">
    <source>
        <dbReference type="SAM" id="Phobius"/>
    </source>
</evidence>
<sequence>MSELALPVPDALALPDSAPVARDPRLPQSQVLYDRISALDLDQSDRALGFAARLARENLWSEIQARAVIEEYKRFLYLMATSTDLLTPSEAVDAAWHLHLSYSRSYWDDLCTGILGGLPLHHDPTEGGEAAEERFRAAYARTLIRYRQVFGSQPPADIWPDVETRFAEAGTQRMVSTHTHWVVRRPVRLLRALAAAVTLAIPIAALAIAWAVHADALPTVIFVGVVSTVFLGVPLGHFALTGKWEWWKSTNDAGGCGGCGGCGG</sequence>
<dbReference type="KEGG" id="nsm:JO391_12895"/>
<dbReference type="AlphaFoldDB" id="A0A8G1EAJ1"/>
<dbReference type="Proteomes" id="UP000826300">
    <property type="component" value="Chromosome"/>
</dbReference>
<keyword evidence="1" id="KW-1133">Transmembrane helix</keyword>
<feature type="transmembrane region" description="Helical" evidence="1">
    <location>
        <begin position="192"/>
        <end position="213"/>
    </location>
</feature>
<evidence type="ECO:0008006" key="4">
    <source>
        <dbReference type="Google" id="ProtNLM"/>
    </source>
</evidence>
<protein>
    <recommendedName>
        <fullName evidence="4">Glycine-rich domain-containing protein-like</fullName>
    </recommendedName>
</protein>
<feature type="transmembrane region" description="Helical" evidence="1">
    <location>
        <begin position="219"/>
        <end position="240"/>
    </location>
</feature>
<proteinExistence type="predicted"/>
<dbReference type="EMBL" id="CP069370">
    <property type="protein sequence ID" value="QYZ68665.1"/>
    <property type="molecule type" value="Genomic_DNA"/>
</dbReference>
<organism evidence="2 3">
    <name type="scientific">Neotabrizicola shimadae</name>
    <dbReference type="NCBI Taxonomy" id="2807096"/>
    <lineage>
        <taxon>Bacteria</taxon>
        <taxon>Pseudomonadati</taxon>
        <taxon>Pseudomonadota</taxon>
        <taxon>Alphaproteobacteria</taxon>
        <taxon>Rhodobacterales</taxon>
        <taxon>Paracoccaceae</taxon>
        <taxon>Neotabrizicola</taxon>
    </lineage>
</organism>
<accession>A0A8G1EAJ1</accession>
<keyword evidence="1" id="KW-0812">Transmembrane</keyword>
<evidence type="ECO:0000313" key="2">
    <source>
        <dbReference type="EMBL" id="QYZ68665.1"/>
    </source>
</evidence>
<reference evidence="2" key="1">
    <citation type="submission" date="2021-02" db="EMBL/GenBank/DDBJ databases">
        <title>Rhodobacter shimadae sp. nov., an aerobic anoxygenic phototrophic bacterium isolated from a hot spring.</title>
        <authorList>
            <person name="Muramatsu S."/>
            <person name="Haruta S."/>
            <person name="Hirose S."/>
            <person name="Hanada S."/>
        </authorList>
    </citation>
    <scope>NUCLEOTIDE SEQUENCE</scope>
    <source>
        <strain evidence="2">N10</strain>
    </source>
</reference>